<organism evidence="2 3">
    <name type="scientific">Fusarium torulosum</name>
    <dbReference type="NCBI Taxonomy" id="33205"/>
    <lineage>
        <taxon>Eukaryota</taxon>
        <taxon>Fungi</taxon>
        <taxon>Dikarya</taxon>
        <taxon>Ascomycota</taxon>
        <taxon>Pezizomycotina</taxon>
        <taxon>Sordariomycetes</taxon>
        <taxon>Hypocreomycetidae</taxon>
        <taxon>Hypocreales</taxon>
        <taxon>Nectriaceae</taxon>
        <taxon>Fusarium</taxon>
    </lineage>
</organism>
<dbReference type="InterPro" id="IPR055560">
    <property type="entry name" value="DUF7136"/>
</dbReference>
<protein>
    <recommendedName>
        <fullName evidence="1">DUF7136 domain-containing protein</fullName>
    </recommendedName>
</protein>
<name>A0AAE8MFR9_9HYPO</name>
<comment type="caution">
    <text evidence="2">The sequence shown here is derived from an EMBL/GenBank/DDBJ whole genome shotgun (WGS) entry which is preliminary data.</text>
</comment>
<dbReference type="Pfam" id="PF23584">
    <property type="entry name" value="DUF7136"/>
    <property type="match status" value="1"/>
</dbReference>
<keyword evidence="3" id="KW-1185">Reference proteome</keyword>
<feature type="domain" description="DUF7136" evidence="1">
    <location>
        <begin position="1"/>
        <end position="171"/>
    </location>
</feature>
<dbReference type="AlphaFoldDB" id="A0AAE8MFR9"/>
<evidence type="ECO:0000313" key="3">
    <source>
        <dbReference type="Proteomes" id="UP001187734"/>
    </source>
</evidence>
<dbReference type="EMBL" id="ONZP01000382">
    <property type="protein sequence ID" value="SPJ83640.1"/>
    <property type="molecule type" value="Genomic_DNA"/>
</dbReference>
<reference evidence="2" key="1">
    <citation type="submission" date="2018-03" db="EMBL/GenBank/DDBJ databases">
        <authorList>
            <person name="Guldener U."/>
        </authorList>
    </citation>
    <scope>NUCLEOTIDE SEQUENCE</scope>
</reference>
<evidence type="ECO:0000313" key="2">
    <source>
        <dbReference type="EMBL" id="SPJ83640.1"/>
    </source>
</evidence>
<accession>A0AAE8MFR9</accession>
<gene>
    <name evidence="2" type="ORF">FTOL_10156</name>
</gene>
<evidence type="ECO:0000259" key="1">
    <source>
        <dbReference type="Pfam" id="PF23584"/>
    </source>
</evidence>
<sequence length="218" mass="24369">MPIIFSYRNPGLIPYLRPSITYEIWNYNNFSADSAGGRREVPLANDSSLDQVIEFDSHLYPFNTKEKGRRELDMYDINETNIGGIIFSTRGLFKQVDLIAATSNKNCSFPTGVAINITDTMRTPFPHGEYELDVCPIVASPQIKADSCDVKLDLATALSIDASMTSWVCNRIWETNRPKEVDCDSLKEEESTALRTVAGGTTCLAFVLGVFAYMHNFL</sequence>
<proteinExistence type="predicted"/>
<dbReference type="Proteomes" id="UP001187734">
    <property type="component" value="Unassembled WGS sequence"/>
</dbReference>